<dbReference type="EMBL" id="SRLO01000028">
    <property type="protein sequence ID" value="TNN84195.1"/>
    <property type="molecule type" value="Genomic_DNA"/>
</dbReference>
<keyword evidence="2" id="KW-1185">Reference proteome</keyword>
<comment type="caution">
    <text evidence="1">The sequence shown here is derived from an EMBL/GenBank/DDBJ whole genome shotgun (WGS) entry which is preliminary data.</text>
</comment>
<protein>
    <submittedName>
        <fullName evidence="1">Uncharacterized protein</fullName>
    </submittedName>
</protein>
<gene>
    <name evidence="1" type="ORF">EYF80_005522</name>
</gene>
<proteinExistence type="predicted"/>
<accession>A0A4Z2J1J5</accession>
<evidence type="ECO:0000313" key="2">
    <source>
        <dbReference type="Proteomes" id="UP000314294"/>
    </source>
</evidence>
<reference evidence="1 2" key="1">
    <citation type="submission" date="2019-03" db="EMBL/GenBank/DDBJ databases">
        <title>First draft genome of Liparis tanakae, snailfish: a comprehensive survey of snailfish specific genes.</title>
        <authorList>
            <person name="Kim W."/>
            <person name="Song I."/>
            <person name="Jeong J.-H."/>
            <person name="Kim D."/>
            <person name="Kim S."/>
            <person name="Ryu S."/>
            <person name="Song J.Y."/>
            <person name="Lee S.K."/>
        </authorList>
    </citation>
    <scope>NUCLEOTIDE SEQUENCE [LARGE SCALE GENOMIC DNA]</scope>
    <source>
        <tissue evidence="1">Muscle</tissue>
    </source>
</reference>
<name>A0A4Z2J1J5_9TELE</name>
<organism evidence="1 2">
    <name type="scientific">Liparis tanakae</name>
    <name type="common">Tanaka's snailfish</name>
    <dbReference type="NCBI Taxonomy" id="230148"/>
    <lineage>
        <taxon>Eukaryota</taxon>
        <taxon>Metazoa</taxon>
        <taxon>Chordata</taxon>
        <taxon>Craniata</taxon>
        <taxon>Vertebrata</taxon>
        <taxon>Euteleostomi</taxon>
        <taxon>Actinopterygii</taxon>
        <taxon>Neopterygii</taxon>
        <taxon>Teleostei</taxon>
        <taxon>Neoteleostei</taxon>
        <taxon>Acanthomorphata</taxon>
        <taxon>Eupercaria</taxon>
        <taxon>Perciformes</taxon>
        <taxon>Cottioidei</taxon>
        <taxon>Cottales</taxon>
        <taxon>Liparidae</taxon>
        <taxon>Liparis</taxon>
    </lineage>
</organism>
<sequence length="102" mass="11491">MVLAPKQMYMPASSSLARVYLPLCSGARFFRLRVHFFWRPSPTSCSVSGRSSFSHTMSGRGFPLAVHLSRTELPTGRAITRFLIFAGWVKRGRTIRDTRGNV</sequence>
<dbReference type="Proteomes" id="UP000314294">
    <property type="component" value="Unassembled WGS sequence"/>
</dbReference>
<dbReference type="AlphaFoldDB" id="A0A4Z2J1J5"/>
<evidence type="ECO:0000313" key="1">
    <source>
        <dbReference type="EMBL" id="TNN84195.1"/>
    </source>
</evidence>